<evidence type="ECO:0008006" key="3">
    <source>
        <dbReference type="Google" id="ProtNLM"/>
    </source>
</evidence>
<organism evidence="1 2">
    <name type="scientific">Leucobacter aridicollis</name>
    <dbReference type="NCBI Taxonomy" id="283878"/>
    <lineage>
        <taxon>Bacteria</taxon>
        <taxon>Bacillati</taxon>
        <taxon>Actinomycetota</taxon>
        <taxon>Actinomycetes</taxon>
        <taxon>Micrococcales</taxon>
        <taxon>Microbacteriaceae</taxon>
        <taxon>Leucobacter</taxon>
    </lineage>
</organism>
<dbReference type="EMBL" id="JACCBD010000001">
    <property type="protein sequence ID" value="NYD25362.1"/>
    <property type="molecule type" value="Genomic_DNA"/>
</dbReference>
<keyword evidence="2" id="KW-1185">Reference proteome</keyword>
<reference evidence="1 2" key="1">
    <citation type="submission" date="2020-07" db="EMBL/GenBank/DDBJ databases">
        <title>Sequencing the genomes of 1000 actinobacteria strains.</title>
        <authorList>
            <person name="Klenk H.-P."/>
        </authorList>
    </citation>
    <scope>NUCLEOTIDE SEQUENCE [LARGE SCALE GENOMIC DNA]</scope>
    <source>
        <strain evidence="1 2">DSM 17380</strain>
    </source>
</reference>
<evidence type="ECO:0000313" key="1">
    <source>
        <dbReference type="EMBL" id="NYD25362.1"/>
    </source>
</evidence>
<proteinExistence type="predicted"/>
<dbReference type="Proteomes" id="UP000586095">
    <property type="component" value="Unassembled WGS sequence"/>
</dbReference>
<name>A0A852RF80_9MICO</name>
<dbReference type="RefSeq" id="WP_185985866.1">
    <property type="nucleotide sequence ID" value="NZ_BAAALZ010000003.1"/>
</dbReference>
<sequence>MSTTNGGTGNNTRGERVPAIERATGRQWADWVSVFDAHGARSLGHTEIAKLALATMPPNVENEEWWAQGVAIAFEQHAGLRVPGQSSAGDFRVSASRTLPLERDAALAAWVERFGDAAEHLGHEVTGARSSRTEKRSFWRFSLTDAGKVEVSATAKDPARTILAISQDGMSSGERIEEWRAYWKAQLAQL</sequence>
<evidence type="ECO:0000313" key="2">
    <source>
        <dbReference type="Proteomes" id="UP000586095"/>
    </source>
</evidence>
<comment type="caution">
    <text evidence="1">The sequence shown here is derived from an EMBL/GenBank/DDBJ whole genome shotgun (WGS) entry which is preliminary data.</text>
</comment>
<gene>
    <name evidence="1" type="ORF">BJ960_000165</name>
</gene>
<protein>
    <recommendedName>
        <fullName evidence="3">DUF4287 domain-containing protein</fullName>
    </recommendedName>
</protein>
<dbReference type="AlphaFoldDB" id="A0A852RF80"/>
<accession>A0A852RF80</accession>